<dbReference type="Pfam" id="PF00270">
    <property type="entry name" value="DEAD"/>
    <property type="match status" value="1"/>
</dbReference>
<dbReference type="GO" id="GO:0009378">
    <property type="term" value="F:four-way junction helicase activity"/>
    <property type="evidence" value="ECO:0007669"/>
    <property type="project" value="TreeGrafter"/>
</dbReference>
<dbReference type="Gene3D" id="3.40.50.300">
    <property type="entry name" value="P-loop containing nucleotide triphosphate hydrolases"/>
    <property type="match status" value="1"/>
</dbReference>
<evidence type="ECO:0000256" key="1">
    <source>
        <dbReference type="ARBA" id="ARBA00005446"/>
    </source>
</evidence>
<dbReference type="GO" id="GO:0005737">
    <property type="term" value="C:cytoplasm"/>
    <property type="evidence" value="ECO:0007669"/>
    <property type="project" value="TreeGrafter"/>
</dbReference>
<dbReference type="SMART" id="SM00487">
    <property type="entry name" value="DEXDc"/>
    <property type="match status" value="1"/>
</dbReference>
<dbReference type="PANTHER" id="PTHR13710">
    <property type="entry name" value="DNA HELICASE RECQ FAMILY MEMBER"/>
    <property type="match status" value="1"/>
</dbReference>
<keyword evidence="7" id="KW-0347">Helicase</keyword>
<dbReference type="EMBL" id="JH817785">
    <property type="protein sequence ID" value="EKC25522.1"/>
    <property type="molecule type" value="Genomic_DNA"/>
</dbReference>
<dbReference type="InterPro" id="IPR027417">
    <property type="entry name" value="P-loop_NTPase"/>
</dbReference>
<evidence type="ECO:0000313" key="7">
    <source>
        <dbReference type="EMBL" id="EKC25522.1"/>
    </source>
</evidence>
<dbReference type="SUPFAM" id="SSF52540">
    <property type="entry name" value="P-loop containing nucleoside triphosphate hydrolases"/>
    <property type="match status" value="1"/>
</dbReference>
<dbReference type="GO" id="GO:0005524">
    <property type="term" value="F:ATP binding"/>
    <property type="evidence" value="ECO:0007669"/>
    <property type="project" value="InterPro"/>
</dbReference>
<dbReference type="GO" id="GO:0043138">
    <property type="term" value="F:3'-5' DNA helicase activity"/>
    <property type="evidence" value="ECO:0007669"/>
    <property type="project" value="UniProtKB-EC"/>
</dbReference>
<dbReference type="InterPro" id="IPR014001">
    <property type="entry name" value="Helicase_ATP-bd"/>
</dbReference>
<feature type="domain" description="Helicase ATP-binding" evidence="6">
    <location>
        <begin position="28"/>
        <end position="178"/>
    </location>
</feature>
<accession>K1PND9</accession>
<gene>
    <name evidence="7" type="ORF">CGI_10003675</name>
</gene>
<proteinExistence type="inferred from homology"/>
<evidence type="ECO:0000256" key="3">
    <source>
        <dbReference type="ARBA" id="ARBA00023235"/>
    </source>
</evidence>
<evidence type="ECO:0000256" key="5">
    <source>
        <dbReference type="ARBA" id="ARBA00034808"/>
    </source>
</evidence>
<reference evidence="7" key="1">
    <citation type="journal article" date="2012" name="Nature">
        <title>The oyster genome reveals stress adaptation and complexity of shell formation.</title>
        <authorList>
            <person name="Zhang G."/>
            <person name="Fang X."/>
            <person name="Guo X."/>
            <person name="Li L."/>
            <person name="Luo R."/>
            <person name="Xu F."/>
            <person name="Yang P."/>
            <person name="Zhang L."/>
            <person name="Wang X."/>
            <person name="Qi H."/>
            <person name="Xiong Z."/>
            <person name="Que H."/>
            <person name="Xie Y."/>
            <person name="Holland P.W."/>
            <person name="Paps J."/>
            <person name="Zhu Y."/>
            <person name="Wu F."/>
            <person name="Chen Y."/>
            <person name="Wang J."/>
            <person name="Peng C."/>
            <person name="Meng J."/>
            <person name="Yang L."/>
            <person name="Liu J."/>
            <person name="Wen B."/>
            <person name="Zhang N."/>
            <person name="Huang Z."/>
            <person name="Zhu Q."/>
            <person name="Feng Y."/>
            <person name="Mount A."/>
            <person name="Hedgecock D."/>
            <person name="Xu Z."/>
            <person name="Liu Y."/>
            <person name="Domazet-Loso T."/>
            <person name="Du Y."/>
            <person name="Sun X."/>
            <person name="Zhang S."/>
            <person name="Liu B."/>
            <person name="Cheng P."/>
            <person name="Jiang X."/>
            <person name="Li J."/>
            <person name="Fan D."/>
            <person name="Wang W."/>
            <person name="Fu W."/>
            <person name="Wang T."/>
            <person name="Wang B."/>
            <person name="Zhang J."/>
            <person name="Peng Z."/>
            <person name="Li Y."/>
            <person name="Li N."/>
            <person name="Wang J."/>
            <person name="Chen M."/>
            <person name="He Y."/>
            <person name="Tan F."/>
            <person name="Song X."/>
            <person name="Zheng Q."/>
            <person name="Huang R."/>
            <person name="Yang H."/>
            <person name="Du X."/>
            <person name="Chen L."/>
            <person name="Yang M."/>
            <person name="Gaffney P.M."/>
            <person name="Wang S."/>
            <person name="Luo L."/>
            <person name="She Z."/>
            <person name="Ming Y."/>
            <person name="Huang W."/>
            <person name="Zhang S."/>
            <person name="Huang B."/>
            <person name="Zhang Y."/>
            <person name="Qu T."/>
            <person name="Ni P."/>
            <person name="Miao G."/>
            <person name="Wang J."/>
            <person name="Wang Q."/>
            <person name="Steinberg C.E."/>
            <person name="Wang H."/>
            <person name="Li N."/>
            <person name="Qian L."/>
            <person name="Zhang G."/>
            <person name="Li Y."/>
            <person name="Yang H."/>
            <person name="Liu X."/>
            <person name="Wang J."/>
            <person name="Yin Y."/>
            <person name="Wang J."/>
        </authorList>
    </citation>
    <scope>NUCLEOTIDE SEQUENCE [LARGE SCALE GENOMIC DNA]</scope>
    <source>
        <strain evidence="7">05x7-T-G4-1.051#20</strain>
    </source>
</reference>
<protein>
    <recommendedName>
        <fullName evidence="5">DNA 3'-5' helicase</fullName>
        <ecNumber evidence="5">5.6.2.4</ecNumber>
    </recommendedName>
</protein>
<keyword evidence="3" id="KW-0413">Isomerase</keyword>
<dbReference type="InterPro" id="IPR011545">
    <property type="entry name" value="DEAD/DEAH_box_helicase_dom"/>
</dbReference>
<keyword evidence="7" id="KW-0547">Nucleotide-binding</keyword>
<name>K1PND9_MAGGI</name>
<comment type="similarity">
    <text evidence="1">Belongs to the helicase family. RecQ subfamily.</text>
</comment>
<evidence type="ECO:0000256" key="4">
    <source>
        <dbReference type="ARBA" id="ARBA00034617"/>
    </source>
</evidence>
<dbReference type="PANTHER" id="PTHR13710:SF105">
    <property type="entry name" value="ATP-DEPENDENT DNA HELICASE Q1"/>
    <property type="match status" value="1"/>
</dbReference>
<keyword evidence="7" id="KW-0067">ATP-binding</keyword>
<evidence type="ECO:0000256" key="2">
    <source>
        <dbReference type="ARBA" id="ARBA00023125"/>
    </source>
</evidence>
<dbReference type="GO" id="GO:0003677">
    <property type="term" value="F:DNA binding"/>
    <property type="evidence" value="ECO:0007669"/>
    <property type="project" value="UniProtKB-KW"/>
</dbReference>
<dbReference type="GO" id="GO:0005694">
    <property type="term" value="C:chromosome"/>
    <property type="evidence" value="ECO:0007669"/>
    <property type="project" value="TreeGrafter"/>
</dbReference>
<comment type="catalytic activity">
    <reaction evidence="4">
        <text>Couples ATP hydrolysis with the unwinding of duplex DNA by translocating in the 3'-5' direction.</text>
        <dbReference type="EC" id="5.6.2.4"/>
    </reaction>
</comment>
<keyword evidence="7" id="KW-0378">Hydrolase</keyword>
<dbReference type="EC" id="5.6.2.4" evidence="5"/>
<evidence type="ECO:0000259" key="6">
    <source>
        <dbReference type="PROSITE" id="PS51192"/>
    </source>
</evidence>
<dbReference type="InParanoid" id="K1PND9"/>
<dbReference type="GO" id="GO:0000724">
    <property type="term" value="P:double-strand break repair via homologous recombination"/>
    <property type="evidence" value="ECO:0007669"/>
    <property type="project" value="TreeGrafter"/>
</dbReference>
<organism evidence="7">
    <name type="scientific">Magallana gigas</name>
    <name type="common">Pacific oyster</name>
    <name type="synonym">Crassostrea gigas</name>
    <dbReference type="NCBI Taxonomy" id="29159"/>
    <lineage>
        <taxon>Eukaryota</taxon>
        <taxon>Metazoa</taxon>
        <taxon>Spiralia</taxon>
        <taxon>Lophotrochozoa</taxon>
        <taxon>Mollusca</taxon>
        <taxon>Bivalvia</taxon>
        <taxon>Autobranchia</taxon>
        <taxon>Pteriomorphia</taxon>
        <taxon>Ostreida</taxon>
        <taxon>Ostreoidea</taxon>
        <taxon>Ostreidae</taxon>
        <taxon>Magallana</taxon>
    </lineage>
</organism>
<sequence length="178" mass="19847">MADTDEALKKSLSSFSIDSLKPEQRQILDILVERKDCLVILPTGFGKSLPFHVFLPVIREIRADFNQSVMLVCCPLVALMQDQVAKLTTIKSVSAAYIGSSVESDARILNGEIDIIYASPERVINDAGWREGITKLKVCSIVIDEFHTIATCNAQNYYWPHLGLVYSIHTEPDNAPEH</sequence>
<dbReference type="AlphaFoldDB" id="K1PND9"/>
<dbReference type="PROSITE" id="PS51192">
    <property type="entry name" value="HELICASE_ATP_BIND_1"/>
    <property type="match status" value="1"/>
</dbReference>
<keyword evidence="2" id="KW-0238">DNA-binding</keyword>
<dbReference type="HOGENOM" id="CLU_001103_17_3_1"/>